<evidence type="ECO:0000313" key="2">
    <source>
        <dbReference type="Proteomes" id="UP000887116"/>
    </source>
</evidence>
<accession>A0A8X6HPC3</accession>
<dbReference type="OrthoDB" id="10442303at2759"/>
<protein>
    <submittedName>
        <fullName evidence="1">Uncharacterized protein</fullName>
    </submittedName>
</protein>
<organism evidence="1 2">
    <name type="scientific">Trichonephila clavata</name>
    <name type="common">Joro spider</name>
    <name type="synonym">Nephila clavata</name>
    <dbReference type="NCBI Taxonomy" id="2740835"/>
    <lineage>
        <taxon>Eukaryota</taxon>
        <taxon>Metazoa</taxon>
        <taxon>Ecdysozoa</taxon>
        <taxon>Arthropoda</taxon>
        <taxon>Chelicerata</taxon>
        <taxon>Arachnida</taxon>
        <taxon>Araneae</taxon>
        <taxon>Araneomorphae</taxon>
        <taxon>Entelegynae</taxon>
        <taxon>Araneoidea</taxon>
        <taxon>Nephilidae</taxon>
        <taxon>Trichonephila</taxon>
    </lineage>
</organism>
<dbReference type="AlphaFoldDB" id="A0A8X6HPC3"/>
<dbReference type="EMBL" id="BMAO01038849">
    <property type="protein sequence ID" value="GFR27479.1"/>
    <property type="molecule type" value="Genomic_DNA"/>
</dbReference>
<name>A0A8X6HPC3_TRICU</name>
<dbReference type="Proteomes" id="UP000887116">
    <property type="component" value="Unassembled WGS sequence"/>
</dbReference>
<evidence type="ECO:0000313" key="1">
    <source>
        <dbReference type="EMBL" id="GFR27479.1"/>
    </source>
</evidence>
<sequence length="107" mass="12142">MDPFLIGMLGKGMSQVSTSPGLSRKFIPGVREERTALEGKQVANLQVVFLGQRCSPMKGEQRLTGYFQMRRTFSDTGRSVNKIKFHYRAKIYIRESFNTIQMGFSGI</sequence>
<reference evidence="1" key="1">
    <citation type="submission" date="2020-07" db="EMBL/GenBank/DDBJ databases">
        <title>Multicomponent nature underlies the extraordinary mechanical properties of spider dragline silk.</title>
        <authorList>
            <person name="Kono N."/>
            <person name="Nakamura H."/>
            <person name="Mori M."/>
            <person name="Yoshida Y."/>
            <person name="Ohtoshi R."/>
            <person name="Malay A.D."/>
            <person name="Moran D.A.P."/>
            <person name="Tomita M."/>
            <person name="Numata K."/>
            <person name="Arakawa K."/>
        </authorList>
    </citation>
    <scope>NUCLEOTIDE SEQUENCE</scope>
</reference>
<keyword evidence="2" id="KW-1185">Reference proteome</keyword>
<gene>
    <name evidence="1" type="ORF">TNCT_622481</name>
</gene>
<comment type="caution">
    <text evidence="1">The sequence shown here is derived from an EMBL/GenBank/DDBJ whole genome shotgun (WGS) entry which is preliminary data.</text>
</comment>
<proteinExistence type="predicted"/>